<name>A0A645IFD7_9ZZZZ</name>
<accession>A0A645IFD7</accession>
<dbReference type="EMBL" id="VSSQ01112209">
    <property type="protein sequence ID" value="MPN49189.1"/>
    <property type="molecule type" value="Genomic_DNA"/>
</dbReference>
<sequence length="84" mass="8781">MPSSLNIPKDLLSTAIGLSPCKTLMSTAVWLFSAVENTCDFETGIVVFLGTNGVITPPSVSIPRVKGVTSKRTMSLTSPAKTPA</sequence>
<evidence type="ECO:0000313" key="1">
    <source>
        <dbReference type="EMBL" id="MPN49189.1"/>
    </source>
</evidence>
<proteinExistence type="predicted"/>
<reference evidence="1" key="1">
    <citation type="submission" date="2019-08" db="EMBL/GenBank/DDBJ databases">
        <authorList>
            <person name="Kucharzyk K."/>
            <person name="Murdoch R.W."/>
            <person name="Higgins S."/>
            <person name="Loffler F."/>
        </authorList>
    </citation>
    <scope>NUCLEOTIDE SEQUENCE</scope>
</reference>
<comment type="caution">
    <text evidence="1">The sequence shown here is derived from an EMBL/GenBank/DDBJ whole genome shotgun (WGS) entry which is preliminary data.</text>
</comment>
<organism evidence="1">
    <name type="scientific">bioreactor metagenome</name>
    <dbReference type="NCBI Taxonomy" id="1076179"/>
    <lineage>
        <taxon>unclassified sequences</taxon>
        <taxon>metagenomes</taxon>
        <taxon>ecological metagenomes</taxon>
    </lineage>
</organism>
<dbReference type="AlphaFoldDB" id="A0A645IFD7"/>
<protein>
    <submittedName>
        <fullName evidence="1">Uncharacterized protein</fullName>
    </submittedName>
</protein>
<gene>
    <name evidence="1" type="ORF">SDC9_196804</name>
</gene>